<organism evidence="2 3">
    <name type="scientific">Plectosphaerella cucumerina</name>
    <dbReference type="NCBI Taxonomy" id="40658"/>
    <lineage>
        <taxon>Eukaryota</taxon>
        <taxon>Fungi</taxon>
        <taxon>Dikarya</taxon>
        <taxon>Ascomycota</taxon>
        <taxon>Pezizomycotina</taxon>
        <taxon>Sordariomycetes</taxon>
        <taxon>Hypocreomycetidae</taxon>
        <taxon>Glomerellales</taxon>
        <taxon>Plectosphaerellaceae</taxon>
        <taxon>Plectosphaerella</taxon>
    </lineage>
</organism>
<evidence type="ECO:0000313" key="2">
    <source>
        <dbReference type="EMBL" id="KAH7353333.1"/>
    </source>
</evidence>
<name>A0A8K0X179_9PEZI</name>
<dbReference type="Proteomes" id="UP000813385">
    <property type="component" value="Unassembled WGS sequence"/>
</dbReference>
<accession>A0A8K0X179</accession>
<gene>
    <name evidence="2" type="ORF">B0T11DRAFT_286652</name>
</gene>
<proteinExistence type="predicted"/>
<feature type="chain" id="PRO_5035447955" evidence="1">
    <location>
        <begin position="20"/>
        <end position="167"/>
    </location>
</feature>
<protein>
    <submittedName>
        <fullName evidence="2">Uncharacterized protein</fullName>
    </submittedName>
</protein>
<dbReference type="OrthoDB" id="5217917at2759"/>
<reference evidence="2" key="1">
    <citation type="journal article" date="2021" name="Nat. Commun.">
        <title>Genetic determinants of endophytism in the Arabidopsis root mycobiome.</title>
        <authorList>
            <person name="Mesny F."/>
            <person name="Miyauchi S."/>
            <person name="Thiergart T."/>
            <person name="Pickel B."/>
            <person name="Atanasova L."/>
            <person name="Karlsson M."/>
            <person name="Huettel B."/>
            <person name="Barry K.W."/>
            <person name="Haridas S."/>
            <person name="Chen C."/>
            <person name="Bauer D."/>
            <person name="Andreopoulos W."/>
            <person name="Pangilinan J."/>
            <person name="LaButti K."/>
            <person name="Riley R."/>
            <person name="Lipzen A."/>
            <person name="Clum A."/>
            <person name="Drula E."/>
            <person name="Henrissat B."/>
            <person name="Kohler A."/>
            <person name="Grigoriev I.V."/>
            <person name="Martin F.M."/>
            <person name="Hacquard S."/>
        </authorList>
    </citation>
    <scope>NUCLEOTIDE SEQUENCE</scope>
    <source>
        <strain evidence="2">MPI-CAGE-AT-0016</strain>
    </source>
</reference>
<evidence type="ECO:0000256" key="1">
    <source>
        <dbReference type="SAM" id="SignalP"/>
    </source>
</evidence>
<sequence length="167" mass="18684">MRVELFLPILFALLSAAQTFRFTSPDPSEKINVSRPVEVKWEGQMSDRTPGLFDWLTLRFKVIVGSDGTGAFSWQLETYLEPVNGSYTWEPNMTDWKMDILDDQMHYFEAILQNDWNRSLASAQSEKYAIEGYANLVSQGARSRGLGESVPACVLAGLVVVGSLILA</sequence>
<feature type="signal peptide" evidence="1">
    <location>
        <begin position="1"/>
        <end position="19"/>
    </location>
</feature>
<dbReference type="EMBL" id="JAGPXD010000005">
    <property type="protein sequence ID" value="KAH7353333.1"/>
    <property type="molecule type" value="Genomic_DNA"/>
</dbReference>
<keyword evidence="3" id="KW-1185">Reference proteome</keyword>
<evidence type="ECO:0000313" key="3">
    <source>
        <dbReference type="Proteomes" id="UP000813385"/>
    </source>
</evidence>
<keyword evidence="1" id="KW-0732">Signal</keyword>
<dbReference type="AlphaFoldDB" id="A0A8K0X179"/>
<comment type="caution">
    <text evidence="2">The sequence shown here is derived from an EMBL/GenBank/DDBJ whole genome shotgun (WGS) entry which is preliminary data.</text>
</comment>